<protein>
    <submittedName>
        <fullName evidence="2">TCDD-inducible poly</fullName>
    </submittedName>
</protein>
<keyword evidence="3" id="KW-1185">Reference proteome</keyword>
<evidence type="ECO:0000313" key="3">
    <source>
        <dbReference type="Proteomes" id="UP000297703"/>
    </source>
</evidence>
<name>A0A4D9DX55_9SAUR</name>
<reference evidence="2 3" key="2">
    <citation type="submission" date="2019-04" db="EMBL/GenBank/DDBJ databases">
        <title>The genome sequence of big-headed turtle.</title>
        <authorList>
            <person name="Gong S."/>
        </authorList>
    </citation>
    <scope>NUCLEOTIDE SEQUENCE [LARGE SCALE GENOMIC DNA]</scope>
    <source>
        <strain evidence="2">DO16091913</strain>
        <tissue evidence="2">Muscle</tissue>
    </source>
</reference>
<accession>A0A4D9DX55</accession>
<comment type="caution">
    <text evidence="2">The sequence shown here is derived from an EMBL/GenBank/DDBJ whole genome shotgun (WGS) entry which is preliminary data.</text>
</comment>
<feature type="region of interest" description="Disordered" evidence="1">
    <location>
        <begin position="54"/>
        <end position="84"/>
    </location>
</feature>
<proteinExistence type="predicted"/>
<feature type="compositionally biased region" description="Polar residues" evidence="1">
    <location>
        <begin position="59"/>
        <end position="71"/>
    </location>
</feature>
<gene>
    <name evidence="2" type="ORF">DR999_PMT15650</name>
</gene>
<evidence type="ECO:0000256" key="1">
    <source>
        <dbReference type="SAM" id="MobiDB-lite"/>
    </source>
</evidence>
<dbReference type="Proteomes" id="UP000297703">
    <property type="component" value="Unassembled WGS sequence"/>
</dbReference>
<organism evidence="2 3">
    <name type="scientific">Platysternon megacephalum</name>
    <name type="common">big-headed turtle</name>
    <dbReference type="NCBI Taxonomy" id="55544"/>
    <lineage>
        <taxon>Eukaryota</taxon>
        <taxon>Metazoa</taxon>
        <taxon>Chordata</taxon>
        <taxon>Craniata</taxon>
        <taxon>Vertebrata</taxon>
        <taxon>Euteleostomi</taxon>
        <taxon>Archelosauria</taxon>
        <taxon>Testudinata</taxon>
        <taxon>Testudines</taxon>
        <taxon>Cryptodira</taxon>
        <taxon>Durocryptodira</taxon>
        <taxon>Testudinoidea</taxon>
        <taxon>Platysternidae</taxon>
        <taxon>Platysternon</taxon>
    </lineage>
</organism>
<reference evidence="2 3" key="1">
    <citation type="submission" date="2019-04" db="EMBL/GenBank/DDBJ databases">
        <title>Draft genome of the big-headed turtle Platysternon megacephalum.</title>
        <authorList>
            <person name="Gong S."/>
        </authorList>
    </citation>
    <scope>NUCLEOTIDE SEQUENCE [LARGE SCALE GENOMIC DNA]</scope>
    <source>
        <strain evidence="2">DO16091913</strain>
        <tissue evidence="2">Muscle</tissue>
    </source>
</reference>
<evidence type="ECO:0000313" key="2">
    <source>
        <dbReference type="EMBL" id="TFK02059.1"/>
    </source>
</evidence>
<dbReference type="AlphaFoldDB" id="A0A4D9DX55"/>
<sequence length="126" mass="13792">MAPCNGVCVCVYHFCPSRCARQLLSQEHSRGRARRRPAGEPAIQGALETSLGEKFKSPYGQSSSKTISGTRGVTRIHRPQATGQELATAGFQRNVEDVLHRPYRKSINKALGFSITTTLGPHPQCK</sequence>
<dbReference type="EMBL" id="QXTE01000201">
    <property type="protein sequence ID" value="TFK02059.1"/>
    <property type="molecule type" value="Genomic_DNA"/>
</dbReference>